<dbReference type="InterPro" id="IPR037143">
    <property type="entry name" value="4-PPantetheinyl_Trfase_dom_sf"/>
</dbReference>
<evidence type="ECO:0000313" key="17">
    <source>
        <dbReference type="Proteomes" id="UP000294662"/>
    </source>
</evidence>
<evidence type="ECO:0000256" key="8">
    <source>
        <dbReference type="ARBA" id="ARBA00029894"/>
    </source>
</evidence>
<comment type="catalytic activity">
    <reaction evidence="11">
        <text>apo-[peptidyl-carrier protein] + CoA = holo-[peptidyl-carrier protein] + adenosine 3',5'-bisphosphate + H(+)</text>
        <dbReference type="Rhea" id="RHEA:46228"/>
        <dbReference type="Rhea" id="RHEA-COMP:11479"/>
        <dbReference type="Rhea" id="RHEA-COMP:11480"/>
        <dbReference type="ChEBI" id="CHEBI:15378"/>
        <dbReference type="ChEBI" id="CHEBI:29999"/>
        <dbReference type="ChEBI" id="CHEBI:57287"/>
        <dbReference type="ChEBI" id="CHEBI:58343"/>
        <dbReference type="ChEBI" id="CHEBI:64479"/>
    </reaction>
</comment>
<evidence type="ECO:0000256" key="2">
    <source>
        <dbReference type="ARBA" id="ARBA00004993"/>
    </source>
</evidence>
<dbReference type="InterPro" id="IPR003542">
    <property type="entry name" value="Enbac_synth_compD-like"/>
</dbReference>
<comment type="cofactor">
    <cofactor evidence="13">
        <name>Mg(2+)</name>
        <dbReference type="ChEBI" id="CHEBI:18420"/>
    </cofactor>
</comment>
<protein>
    <recommendedName>
        <fullName evidence="5">Enterobactin synthase component D</fullName>
    </recommendedName>
    <alternativeName>
        <fullName evidence="8">4'-phosphopantetheinyl transferase EntD</fullName>
    </alternativeName>
    <alternativeName>
        <fullName evidence="9">Enterochelin synthase D</fullName>
    </alternativeName>
</protein>
<feature type="binding site" evidence="12">
    <location>
        <position position="164"/>
    </location>
    <ligand>
        <name>CoA</name>
        <dbReference type="ChEBI" id="CHEBI:57287"/>
    </ligand>
</feature>
<dbReference type="GO" id="GO:0008897">
    <property type="term" value="F:holo-[acyl-carrier-protein] synthase activity"/>
    <property type="evidence" value="ECO:0007669"/>
    <property type="project" value="InterPro"/>
</dbReference>
<keyword evidence="13" id="KW-0479">Metal-binding</keyword>
<dbReference type="GO" id="GO:0005886">
    <property type="term" value="C:plasma membrane"/>
    <property type="evidence" value="ECO:0007669"/>
    <property type="project" value="TreeGrafter"/>
</dbReference>
<feature type="binding site" evidence="13">
    <location>
        <position position="120"/>
    </location>
    <ligand>
        <name>Mg(2+)</name>
        <dbReference type="ChEBI" id="CHEBI:18420"/>
    </ligand>
</feature>
<comment type="pathway">
    <text evidence="2">Siderophore biosynthesis; enterobactin biosynthesis.</text>
</comment>
<keyword evidence="13" id="KW-0460">Magnesium</keyword>
<feature type="binding site" evidence="12">
    <location>
        <begin position="98"/>
        <end position="99"/>
    </location>
    <ligand>
        <name>CoA</name>
        <dbReference type="ChEBI" id="CHEBI:57287"/>
    </ligand>
</feature>
<dbReference type="GO" id="GO:0000287">
    <property type="term" value="F:magnesium ion binding"/>
    <property type="evidence" value="ECO:0007669"/>
    <property type="project" value="InterPro"/>
</dbReference>
<accession>A0A4V2Z784</accession>
<feature type="binding site" evidence="12">
    <location>
        <position position="62"/>
    </location>
    <ligand>
        <name>CoA</name>
        <dbReference type="ChEBI" id="CHEBI:57287"/>
    </ligand>
</feature>
<dbReference type="AlphaFoldDB" id="A0A4V2Z784"/>
<dbReference type="Proteomes" id="UP000294662">
    <property type="component" value="Unassembled WGS sequence"/>
</dbReference>
<dbReference type="Pfam" id="PF17837">
    <property type="entry name" value="4PPT_N"/>
    <property type="match status" value="1"/>
</dbReference>
<feature type="binding site" evidence="12">
    <location>
        <position position="168"/>
    </location>
    <ligand>
        <name>CoA</name>
        <dbReference type="ChEBI" id="CHEBI:57287"/>
    </ligand>
</feature>
<evidence type="ECO:0000259" key="14">
    <source>
        <dbReference type="Pfam" id="PF01648"/>
    </source>
</evidence>
<dbReference type="InterPro" id="IPR008278">
    <property type="entry name" value="4-PPantetheinyl_Trfase_dom"/>
</dbReference>
<dbReference type="PANTHER" id="PTHR38096:SF1">
    <property type="entry name" value="ENTEROBACTIN SYNTHASE COMPONENT D"/>
    <property type="match status" value="1"/>
</dbReference>
<feature type="binding site" evidence="12">
    <location>
        <position position="54"/>
    </location>
    <ligand>
        <name>CoA</name>
        <dbReference type="ChEBI" id="CHEBI:57287"/>
    </ligand>
</feature>
<keyword evidence="17" id="KW-1185">Reference proteome</keyword>
<dbReference type="GO" id="GO:0009366">
    <property type="term" value="C:enterobactin synthetase complex"/>
    <property type="evidence" value="ECO:0007669"/>
    <property type="project" value="InterPro"/>
</dbReference>
<comment type="similarity">
    <text evidence="3">Belongs to the P-Pant transferase superfamily. EntD family.</text>
</comment>
<evidence type="ECO:0000256" key="12">
    <source>
        <dbReference type="PIRSR" id="PIRSR603542-1"/>
    </source>
</evidence>
<dbReference type="PANTHER" id="PTHR38096">
    <property type="entry name" value="ENTEROBACTIN SYNTHASE COMPONENT D"/>
    <property type="match status" value="1"/>
</dbReference>
<feature type="binding site" evidence="12">
    <location>
        <position position="120"/>
    </location>
    <ligand>
        <name>CoA</name>
        <dbReference type="ChEBI" id="CHEBI:57287"/>
    </ligand>
</feature>
<comment type="catalytic activity">
    <reaction evidence="10">
        <text>apo-[aryl-carrier protein] + CoA = holo-[aryl-carrier protein] + adenosine 3',5'-bisphosphate + H(+)</text>
        <dbReference type="Rhea" id="RHEA:48404"/>
        <dbReference type="Rhea" id="RHEA-COMP:15903"/>
        <dbReference type="Rhea" id="RHEA-COMP:17557"/>
        <dbReference type="ChEBI" id="CHEBI:15378"/>
        <dbReference type="ChEBI" id="CHEBI:29999"/>
        <dbReference type="ChEBI" id="CHEBI:57287"/>
        <dbReference type="ChEBI" id="CHEBI:58343"/>
        <dbReference type="ChEBI" id="CHEBI:64479"/>
    </reaction>
</comment>
<evidence type="ECO:0000256" key="7">
    <source>
        <dbReference type="ARBA" id="ARBA00023191"/>
    </source>
</evidence>
<name>A0A4V2Z784_9RHOB</name>
<evidence type="ECO:0000256" key="6">
    <source>
        <dbReference type="ARBA" id="ARBA00022679"/>
    </source>
</evidence>
<evidence type="ECO:0000256" key="4">
    <source>
        <dbReference type="ARBA" id="ARBA00011503"/>
    </source>
</evidence>
<sequence>MSAVATLCRESQAWTLARPLLPGTVALVATDPNAAQPPALPQERAALSGARPARLREFDAGRAAARRAMVQLGAPPAPVLHGADRAPIWPEGLVGTITHGAGACLAALAYRRDMQALGLDLEEAAPLEPDLFETICTGAELNHLAALPPDQRGLRAKLIFSAKEAAYKAQYPLSHTLFDFQTLEIDIDTDAPGQFSARFLRAIAPFAAESRLSGRYAIGGGRIVTAVGIAT</sequence>
<evidence type="ECO:0000256" key="5">
    <source>
        <dbReference type="ARBA" id="ARBA00019087"/>
    </source>
</evidence>
<dbReference type="OrthoDB" id="8210607at2"/>
<dbReference type="PRINTS" id="PR01399">
    <property type="entry name" value="ENTSNTHTASED"/>
</dbReference>
<dbReference type="UniPathway" id="UPA00017"/>
<proteinExistence type="inferred from homology"/>
<feature type="domain" description="4'-phosphopantetheinyl transferase" evidence="14">
    <location>
        <begin position="117"/>
        <end position="217"/>
    </location>
</feature>
<evidence type="ECO:0000313" key="16">
    <source>
        <dbReference type="EMBL" id="TDE35586.1"/>
    </source>
</evidence>
<dbReference type="Pfam" id="PF01648">
    <property type="entry name" value="ACPS"/>
    <property type="match status" value="1"/>
</dbReference>
<evidence type="ECO:0000256" key="3">
    <source>
        <dbReference type="ARBA" id="ARBA00008342"/>
    </source>
</evidence>
<reference evidence="16 17" key="1">
    <citation type="submission" date="2019-03" db="EMBL/GenBank/DDBJ databases">
        <authorList>
            <person name="Zhang S."/>
        </authorList>
    </citation>
    <scope>NUCLEOTIDE SEQUENCE [LARGE SCALE GENOMIC DNA]</scope>
    <source>
        <strain evidence="16 17">S4J41</strain>
    </source>
</reference>
<dbReference type="InterPro" id="IPR041354">
    <property type="entry name" value="4PPT_N"/>
</dbReference>
<dbReference type="Gene3D" id="3.90.470.20">
    <property type="entry name" value="4'-phosphopantetheinyl transferase domain"/>
    <property type="match status" value="1"/>
</dbReference>
<organism evidence="16 17">
    <name type="scientific">Antarcticimicrobium sediminis</name>
    <dbReference type="NCBI Taxonomy" id="2546227"/>
    <lineage>
        <taxon>Bacteria</taxon>
        <taxon>Pseudomonadati</taxon>
        <taxon>Pseudomonadota</taxon>
        <taxon>Alphaproteobacteria</taxon>
        <taxon>Rhodobacterales</taxon>
        <taxon>Paracoccaceae</taxon>
        <taxon>Antarcticimicrobium</taxon>
    </lineage>
</organism>
<comment type="function">
    <text evidence="1">Involved in the biosynthesis of the siderophore enterobactin (enterochelin), which is a macrocyclic trimeric lactone of N-(2,3-dihydroxybenzoyl)-serine. The serine trilactone serves as a scaffolding for the three catechol functionalities that provide hexadentate coordination for the tightly ligated iron(2+) atoms. Plays an essential role in the assembly of the enterobactin by catalyzing the transfer of the 4'-phosphopantetheine (Ppant) moiety from coenzyme A to the apo-domains of both EntB (ArCP domain) and EntF (PCP domain) to yield their holo-forms which make them competent for the activation of 2,3-dihydroxybenzoate (DHB) and L-serine, respectively.</text>
</comment>
<dbReference type="EMBL" id="SMFP01000012">
    <property type="protein sequence ID" value="TDE35586.1"/>
    <property type="molecule type" value="Genomic_DNA"/>
</dbReference>
<keyword evidence="7" id="KW-0259">Enterobactin biosynthesis</keyword>
<evidence type="ECO:0000256" key="9">
    <source>
        <dbReference type="ARBA" id="ARBA00031996"/>
    </source>
</evidence>
<evidence type="ECO:0000256" key="11">
    <source>
        <dbReference type="ARBA" id="ARBA00049191"/>
    </source>
</evidence>
<dbReference type="RefSeq" id="WP_132830650.1">
    <property type="nucleotide sequence ID" value="NZ_SMFP01000012.1"/>
</dbReference>
<comment type="caution">
    <text evidence="16">The sequence shown here is derived from an EMBL/GenBank/DDBJ whole genome shotgun (WGS) entry which is preliminary data.</text>
</comment>
<evidence type="ECO:0000259" key="15">
    <source>
        <dbReference type="Pfam" id="PF17837"/>
    </source>
</evidence>
<evidence type="ECO:0000256" key="1">
    <source>
        <dbReference type="ARBA" id="ARBA00003937"/>
    </source>
</evidence>
<feature type="binding site" evidence="13">
    <location>
        <position position="122"/>
    </location>
    <ligand>
        <name>Mg(2+)</name>
        <dbReference type="ChEBI" id="CHEBI:18420"/>
    </ligand>
</feature>
<comment type="subunit">
    <text evidence="4">EntB, EntD, EntE, and EntF form a multienzyme complex called enterobactin synthase.</text>
</comment>
<feature type="domain" description="4'-phosphopantetheinyl transferase N-terminal" evidence="15">
    <location>
        <begin position="43"/>
        <end position="109"/>
    </location>
</feature>
<gene>
    <name evidence="16" type="ORF">E1B25_16655</name>
</gene>
<dbReference type="GO" id="GO:0009239">
    <property type="term" value="P:enterobactin biosynthetic process"/>
    <property type="evidence" value="ECO:0007669"/>
    <property type="project" value="UniProtKB-UniPathway"/>
</dbReference>
<evidence type="ECO:0000256" key="10">
    <source>
        <dbReference type="ARBA" id="ARBA00049176"/>
    </source>
</evidence>
<dbReference type="SUPFAM" id="SSF56214">
    <property type="entry name" value="4'-phosphopantetheinyl transferase"/>
    <property type="match status" value="1"/>
</dbReference>
<evidence type="ECO:0000256" key="13">
    <source>
        <dbReference type="PIRSR" id="PIRSR603542-2"/>
    </source>
</evidence>
<keyword evidence="6 16" id="KW-0808">Transferase</keyword>